<dbReference type="EMBL" id="QOQF01000006">
    <property type="protein sequence ID" value="RCL77649.1"/>
    <property type="molecule type" value="Genomic_DNA"/>
</dbReference>
<protein>
    <submittedName>
        <fullName evidence="4">Flavin reductase</fullName>
    </submittedName>
</protein>
<dbReference type="GO" id="GO:0042602">
    <property type="term" value="F:riboflavin reductase (NADPH) activity"/>
    <property type="evidence" value="ECO:0007669"/>
    <property type="project" value="TreeGrafter"/>
</dbReference>
<evidence type="ECO:0000256" key="2">
    <source>
        <dbReference type="ARBA" id="ARBA00023002"/>
    </source>
</evidence>
<dbReference type="Proteomes" id="UP000252132">
    <property type="component" value="Unassembled WGS sequence"/>
</dbReference>
<sequence length="322" mass="35502">MKGIVVTTDQKELRNALGQFATGVTVVTTSAEDQEPVGVTASSFNSVSLDPPLVLWSLSKTAKSMPAFETSGGFNVHILAAHQTDISNRFASSQGDKFDGVDFSTCDMGFPLLDEYAALFRCKTHYQYEGGDHIIFVGEVVEYQTNPLPVLIFHGGKYADARPKLKKEDEDDVVDLLSGKFTENYLLYLISRAHFQTSLPVRKSYIGQGLSDQEFFCLSLLSMNGGLSPSMISDRLAHTGHAPDNEIFERLARKDLISQEGGDTGDISLTETGQGVFIELLAQSKALEEQLKKHFSEDEIETAVRFMKKIVDITGSDIPELW</sequence>
<dbReference type="SUPFAM" id="SSF50475">
    <property type="entry name" value="FMN-binding split barrel"/>
    <property type="match status" value="1"/>
</dbReference>
<evidence type="ECO:0000313" key="4">
    <source>
        <dbReference type="EMBL" id="RCL77649.1"/>
    </source>
</evidence>
<dbReference type="InterPro" id="IPR012349">
    <property type="entry name" value="Split_barrel_FMN-bd"/>
</dbReference>
<evidence type="ECO:0000313" key="5">
    <source>
        <dbReference type="Proteomes" id="UP000252132"/>
    </source>
</evidence>
<comment type="similarity">
    <text evidence="1">Belongs to the non-flavoprotein flavin reductase family.</text>
</comment>
<proteinExistence type="inferred from homology"/>
<dbReference type="InterPro" id="IPR002563">
    <property type="entry name" value="Flavin_Rdtase-like_dom"/>
</dbReference>
<evidence type="ECO:0000256" key="1">
    <source>
        <dbReference type="ARBA" id="ARBA00008898"/>
    </source>
</evidence>
<dbReference type="Pfam" id="PF01613">
    <property type="entry name" value="Flavin_Reduct"/>
    <property type="match status" value="1"/>
</dbReference>
<gene>
    <name evidence="4" type="ORF">DBW69_02660</name>
</gene>
<dbReference type="PANTHER" id="PTHR30466">
    <property type="entry name" value="FLAVIN REDUCTASE"/>
    <property type="match status" value="1"/>
</dbReference>
<evidence type="ECO:0000259" key="3">
    <source>
        <dbReference type="SMART" id="SM00903"/>
    </source>
</evidence>
<dbReference type="InterPro" id="IPR036390">
    <property type="entry name" value="WH_DNA-bd_sf"/>
</dbReference>
<dbReference type="InterPro" id="IPR036388">
    <property type="entry name" value="WH-like_DNA-bd_sf"/>
</dbReference>
<comment type="caution">
    <text evidence="4">The sequence shown here is derived from an EMBL/GenBank/DDBJ whole genome shotgun (WGS) entry which is preliminary data.</text>
</comment>
<dbReference type="SMART" id="SM00903">
    <property type="entry name" value="Flavin_Reduct"/>
    <property type="match status" value="1"/>
</dbReference>
<dbReference type="AlphaFoldDB" id="A0A368E0N8"/>
<dbReference type="Gene3D" id="2.30.110.10">
    <property type="entry name" value="Electron Transport, Fmn-binding Protein, Chain A"/>
    <property type="match status" value="1"/>
</dbReference>
<dbReference type="SUPFAM" id="SSF46785">
    <property type="entry name" value="Winged helix' DNA-binding domain"/>
    <property type="match status" value="1"/>
</dbReference>
<name>A0A368E0N8_9PROT</name>
<dbReference type="GO" id="GO:0010181">
    <property type="term" value="F:FMN binding"/>
    <property type="evidence" value="ECO:0007669"/>
    <property type="project" value="InterPro"/>
</dbReference>
<organism evidence="4 5">
    <name type="scientific">PS1 clade bacterium</name>
    <dbReference type="NCBI Taxonomy" id="2175152"/>
    <lineage>
        <taxon>Bacteria</taxon>
        <taxon>Pseudomonadati</taxon>
        <taxon>Pseudomonadota</taxon>
        <taxon>Alphaproteobacteria</taxon>
        <taxon>PS1 clade</taxon>
    </lineage>
</organism>
<reference evidence="4 5" key="1">
    <citation type="journal article" date="2018" name="Microbiome">
        <title>Fine metagenomic profile of the Mediterranean stratified and mixed water columns revealed by assembly and recruitment.</title>
        <authorList>
            <person name="Haro-Moreno J.M."/>
            <person name="Lopez-Perez M."/>
            <person name="De La Torre J.R."/>
            <person name="Picazo A."/>
            <person name="Camacho A."/>
            <person name="Rodriguez-Valera F."/>
        </authorList>
    </citation>
    <scope>NUCLEOTIDE SEQUENCE [LARGE SCALE GENOMIC DNA]</scope>
    <source>
        <strain evidence="4">MED-G55</strain>
    </source>
</reference>
<accession>A0A368E0N8</accession>
<dbReference type="InterPro" id="IPR050268">
    <property type="entry name" value="NADH-dep_flavin_reductase"/>
</dbReference>
<keyword evidence="2" id="KW-0560">Oxidoreductase</keyword>
<dbReference type="Gene3D" id="1.10.10.10">
    <property type="entry name" value="Winged helix-like DNA-binding domain superfamily/Winged helix DNA-binding domain"/>
    <property type="match status" value="1"/>
</dbReference>
<feature type="domain" description="Flavin reductase like" evidence="3">
    <location>
        <begin position="17"/>
        <end position="160"/>
    </location>
</feature>
<dbReference type="PANTHER" id="PTHR30466:SF11">
    <property type="entry name" value="FLAVIN-DEPENDENT MONOOXYGENASE, REDUCTASE SUBUNIT HSAB"/>
    <property type="match status" value="1"/>
</dbReference>